<organism evidence="2">
    <name type="scientific">marine metagenome</name>
    <dbReference type="NCBI Taxonomy" id="408172"/>
    <lineage>
        <taxon>unclassified sequences</taxon>
        <taxon>metagenomes</taxon>
        <taxon>ecological metagenomes</taxon>
    </lineage>
</organism>
<name>A0A383DZU6_9ZZZZ</name>
<sequence>MDHLYLLREGAFGFLTDAKDSPYPWMLGAAALAGALPLALVFFGFGWVECYRTDCGLVSLGG</sequence>
<gene>
    <name evidence="2" type="ORF">METZ01_LOCUS502708</name>
</gene>
<evidence type="ECO:0000313" key="2">
    <source>
        <dbReference type="EMBL" id="SVE49854.1"/>
    </source>
</evidence>
<evidence type="ECO:0000256" key="1">
    <source>
        <dbReference type="SAM" id="Phobius"/>
    </source>
</evidence>
<dbReference type="AlphaFoldDB" id="A0A383DZU6"/>
<accession>A0A383DZU6</accession>
<dbReference type="EMBL" id="UINC01221491">
    <property type="protein sequence ID" value="SVE49854.1"/>
    <property type="molecule type" value="Genomic_DNA"/>
</dbReference>
<proteinExistence type="predicted"/>
<reference evidence="2" key="1">
    <citation type="submission" date="2018-05" db="EMBL/GenBank/DDBJ databases">
        <authorList>
            <person name="Lanie J.A."/>
            <person name="Ng W.-L."/>
            <person name="Kazmierczak K.M."/>
            <person name="Andrzejewski T.M."/>
            <person name="Davidsen T.M."/>
            <person name="Wayne K.J."/>
            <person name="Tettelin H."/>
            <person name="Glass J.I."/>
            <person name="Rusch D."/>
            <person name="Podicherti R."/>
            <person name="Tsui H.-C.T."/>
            <person name="Winkler M.E."/>
        </authorList>
    </citation>
    <scope>NUCLEOTIDE SEQUENCE</scope>
</reference>
<keyword evidence="1" id="KW-0812">Transmembrane</keyword>
<keyword evidence="1" id="KW-1133">Transmembrane helix</keyword>
<keyword evidence="1" id="KW-0472">Membrane</keyword>
<feature type="transmembrane region" description="Helical" evidence="1">
    <location>
        <begin position="25"/>
        <end position="48"/>
    </location>
</feature>
<protein>
    <submittedName>
        <fullName evidence="2">Uncharacterized protein</fullName>
    </submittedName>
</protein>